<dbReference type="SUPFAM" id="SSF53335">
    <property type="entry name" value="S-adenosyl-L-methionine-dependent methyltransferases"/>
    <property type="match status" value="1"/>
</dbReference>
<comment type="similarity">
    <text evidence="10">Belongs to the class I-like SAM-binding methyltransferase superfamily. TRM11 methyltransferase family.</text>
</comment>
<keyword evidence="5 10" id="KW-0808">Transferase</keyword>
<evidence type="ECO:0000313" key="15">
    <source>
        <dbReference type="Proteomes" id="UP000241890"/>
    </source>
</evidence>
<dbReference type="EMBL" id="BEYU01000019">
    <property type="protein sequence ID" value="GBG26092.1"/>
    <property type="molecule type" value="Genomic_DNA"/>
</dbReference>
<dbReference type="AlphaFoldDB" id="A0A2R5G4Y4"/>
<keyword evidence="3 10" id="KW-0820">tRNA-binding</keyword>
<dbReference type="PRINTS" id="PR00507">
    <property type="entry name" value="N12N6MTFRASE"/>
</dbReference>
<dbReference type="PROSITE" id="PS51627">
    <property type="entry name" value="SAM_MT_TRM11"/>
    <property type="match status" value="1"/>
</dbReference>
<dbReference type="InParanoid" id="A0A2R5G4Y4"/>
<evidence type="ECO:0000256" key="8">
    <source>
        <dbReference type="ARBA" id="ARBA00022884"/>
    </source>
</evidence>
<dbReference type="InterPro" id="IPR029063">
    <property type="entry name" value="SAM-dependent_MTases_sf"/>
</dbReference>
<feature type="compositionally biased region" description="Basic and acidic residues" evidence="11">
    <location>
        <begin position="268"/>
        <end position="280"/>
    </location>
</feature>
<feature type="domain" description="tRNA (guanine(10)-N(2))-methyltransferase TRMT11 N-terminal" evidence="13">
    <location>
        <begin position="61"/>
        <end position="218"/>
    </location>
</feature>
<dbReference type="Gene3D" id="3.40.50.150">
    <property type="entry name" value="Vaccinia Virus protein VP39"/>
    <property type="match status" value="1"/>
</dbReference>
<evidence type="ECO:0000256" key="10">
    <source>
        <dbReference type="PROSITE-ProRule" id="PRU00959"/>
    </source>
</evidence>
<dbReference type="PIRSF" id="PIRSF017259">
    <property type="entry name" value="tRNA_mtfrase_TRM11"/>
    <property type="match status" value="1"/>
</dbReference>
<keyword evidence="15" id="KW-1185">Reference proteome</keyword>
<keyword evidence="4 10" id="KW-0489">Methyltransferase</keyword>
<evidence type="ECO:0000313" key="14">
    <source>
        <dbReference type="EMBL" id="GBG26092.1"/>
    </source>
</evidence>
<keyword evidence="8 10" id="KW-0694">RNA-binding</keyword>
<feature type="region of interest" description="Disordered" evidence="11">
    <location>
        <begin position="1"/>
        <end position="52"/>
    </location>
</feature>
<keyword evidence="2" id="KW-0963">Cytoplasm</keyword>
<evidence type="ECO:0000256" key="1">
    <source>
        <dbReference type="ARBA" id="ARBA00004496"/>
    </source>
</evidence>
<dbReference type="PROSITE" id="PS00092">
    <property type="entry name" value="N6_MTASE"/>
    <property type="match status" value="1"/>
</dbReference>
<dbReference type="GO" id="GO:0000049">
    <property type="term" value="F:tRNA binding"/>
    <property type="evidence" value="ECO:0007669"/>
    <property type="project" value="UniProtKB-UniRule"/>
</dbReference>
<dbReference type="FunCoup" id="A0A2R5G4Y4">
    <property type="interactions" value="256"/>
</dbReference>
<dbReference type="GO" id="GO:0008033">
    <property type="term" value="P:tRNA processing"/>
    <property type="evidence" value="ECO:0007669"/>
    <property type="project" value="UniProtKB-UniRule"/>
</dbReference>
<comment type="subcellular location">
    <subcellularLocation>
        <location evidence="1">Cytoplasm</location>
    </subcellularLocation>
</comment>
<evidence type="ECO:0000256" key="9">
    <source>
        <dbReference type="ARBA" id="ARBA00066937"/>
    </source>
</evidence>
<proteinExistence type="inferred from homology"/>
<dbReference type="Proteomes" id="UP000241890">
    <property type="component" value="Unassembled WGS sequence"/>
</dbReference>
<dbReference type="PANTHER" id="PTHR13370">
    <property type="entry name" value="RNA METHYLASE-RELATED"/>
    <property type="match status" value="1"/>
</dbReference>
<name>A0A2R5G4Y4_9STRA</name>
<evidence type="ECO:0000256" key="7">
    <source>
        <dbReference type="ARBA" id="ARBA00022694"/>
    </source>
</evidence>
<dbReference type="InterPro" id="IPR059073">
    <property type="entry name" value="TRMT11_N"/>
</dbReference>
<evidence type="ECO:0000259" key="13">
    <source>
        <dbReference type="Pfam" id="PF25904"/>
    </source>
</evidence>
<dbReference type="GO" id="GO:0032259">
    <property type="term" value="P:methylation"/>
    <property type="evidence" value="ECO:0007669"/>
    <property type="project" value="UniProtKB-UniRule"/>
</dbReference>
<feature type="domain" description="Ribosomal RNA large subunit methyltransferase K/L-like methyltransferase" evidence="12">
    <location>
        <begin position="347"/>
        <end position="393"/>
    </location>
</feature>
<evidence type="ECO:0000259" key="12">
    <source>
        <dbReference type="Pfam" id="PF01170"/>
    </source>
</evidence>
<evidence type="ECO:0000256" key="6">
    <source>
        <dbReference type="ARBA" id="ARBA00022691"/>
    </source>
</evidence>
<dbReference type="PANTHER" id="PTHR13370:SF3">
    <property type="entry name" value="TRNA (GUANINE(10)-N2)-METHYLTRANSFERASE HOMOLOG"/>
    <property type="match status" value="1"/>
</dbReference>
<evidence type="ECO:0000256" key="3">
    <source>
        <dbReference type="ARBA" id="ARBA00022555"/>
    </source>
</evidence>
<evidence type="ECO:0000256" key="5">
    <source>
        <dbReference type="ARBA" id="ARBA00022679"/>
    </source>
</evidence>
<dbReference type="GO" id="GO:0160102">
    <property type="term" value="F:tRNA (guanine(10)-N2)-methyltransferase activity"/>
    <property type="evidence" value="ECO:0007669"/>
    <property type="project" value="UniProtKB-EC"/>
</dbReference>
<accession>A0A2R5G4Y4</accession>
<keyword evidence="7 10" id="KW-0819">tRNA processing</keyword>
<evidence type="ECO:0000256" key="2">
    <source>
        <dbReference type="ARBA" id="ARBA00022490"/>
    </source>
</evidence>
<feature type="compositionally biased region" description="Low complexity" evidence="11">
    <location>
        <begin position="13"/>
        <end position="36"/>
    </location>
</feature>
<reference evidence="14 15" key="1">
    <citation type="submission" date="2017-12" db="EMBL/GenBank/DDBJ databases">
        <title>Sequencing, de novo assembly and annotation of complete genome of a new Thraustochytrid species, strain FCC1311.</title>
        <authorList>
            <person name="Sedici K."/>
            <person name="Godart F."/>
            <person name="Aiese Cigliano R."/>
            <person name="Sanseverino W."/>
            <person name="Barakat M."/>
            <person name="Ortet P."/>
            <person name="Marechal E."/>
            <person name="Cagnac O."/>
            <person name="Amato A."/>
        </authorList>
    </citation>
    <scope>NUCLEOTIDE SEQUENCE [LARGE SCALE GENOMIC DNA]</scope>
</reference>
<dbReference type="GO" id="GO:0005737">
    <property type="term" value="C:cytoplasm"/>
    <property type="evidence" value="ECO:0007669"/>
    <property type="project" value="UniProtKB-SubCell"/>
</dbReference>
<gene>
    <name evidence="14" type="ORF">FCC1311_023122</name>
</gene>
<dbReference type="OrthoDB" id="333024at2759"/>
<dbReference type="Pfam" id="PF25904">
    <property type="entry name" value="Tmrp11_N"/>
    <property type="match status" value="1"/>
</dbReference>
<organism evidence="14 15">
    <name type="scientific">Hondaea fermentalgiana</name>
    <dbReference type="NCBI Taxonomy" id="2315210"/>
    <lineage>
        <taxon>Eukaryota</taxon>
        <taxon>Sar</taxon>
        <taxon>Stramenopiles</taxon>
        <taxon>Bigyra</taxon>
        <taxon>Labyrinthulomycetes</taxon>
        <taxon>Thraustochytrida</taxon>
        <taxon>Thraustochytriidae</taxon>
        <taxon>Hondaea</taxon>
    </lineage>
</organism>
<protein>
    <recommendedName>
        <fullName evidence="9">tRNA (guanine(10)-N(2))-methyltransferase</fullName>
        <ecNumber evidence="9">2.1.1.214</ecNumber>
    </recommendedName>
</protein>
<dbReference type="EC" id="2.1.1.214" evidence="9"/>
<keyword evidence="6 10" id="KW-0949">S-adenosyl-L-methionine</keyword>
<dbReference type="InterPro" id="IPR016691">
    <property type="entry name" value="TRMT11"/>
</dbReference>
<dbReference type="InterPro" id="IPR000241">
    <property type="entry name" value="RlmKL-like_Mtase"/>
</dbReference>
<comment type="caution">
    <text evidence="14">The sequence shown here is derived from an EMBL/GenBank/DDBJ whole genome shotgun (WGS) entry which is preliminary data.</text>
</comment>
<dbReference type="Pfam" id="PF01170">
    <property type="entry name" value="UPF0020"/>
    <property type="match status" value="1"/>
</dbReference>
<dbReference type="InterPro" id="IPR002052">
    <property type="entry name" value="DNA_methylase_N6_adenine_CS"/>
</dbReference>
<evidence type="ECO:0000256" key="4">
    <source>
        <dbReference type="ARBA" id="ARBA00022603"/>
    </source>
</evidence>
<feature type="region of interest" description="Disordered" evidence="11">
    <location>
        <begin position="257"/>
        <end position="296"/>
    </location>
</feature>
<sequence length="624" mass="69140">MAQTENASEVEDGAAGTQSAAATTTTTNTTTTATTGQVEATSPATMEEDPLMKPDFERGRHLVHFRDKHPDFWVQELDALLDLTAGVKDSASVYDKSSMQEGLPFVRANFPSEECVKAICARSMCIKAIYEVWGAGLSLDGAFAQMSHCPAERREPFAQEDKTWCVRVRAYGRKISNTEEQARRESLLAMKPGLRGKVSLTEPDCILWVIDCYNTEPLRKSNPVNQQTWTREDGEVELISKREKKRRQRLAWKEEMRAKGMTRRKITKEKIARRERDEKTGGPPSKPQPPTDADAQAALEQERLDKQEQYTKALHAARDQHRPTHVFIARAIATGSRSLAESYTLKKRAFLGPTSMESTMSFIMANQAKVDAGQLVIDPFVGTGSLLVPCTVFGAVCQGGDIDFMLLQGRRGVTDATVNDTFDQYKLPRPDLLRLDFSPRGRSLREPNGGIYDAIVCDPPYGIRAGAKKVGRDVSKRPLIEDVAAQGREDIAYIAPVQPYETMELMADLVDASARLLKVGGRLVYLLPIDRTCFVEEIIPTHPCLTLVARSVEPLRPPLGRMLITMEKTAPYDYDLADEYRAETRRALVISETAQADNGATVDEQAAATAAAVASIAKLREIGR</sequence>
<dbReference type="GO" id="GO:0043527">
    <property type="term" value="C:tRNA methyltransferase complex"/>
    <property type="evidence" value="ECO:0007669"/>
    <property type="project" value="UniProtKB-ARBA"/>
</dbReference>
<evidence type="ECO:0000256" key="11">
    <source>
        <dbReference type="SAM" id="MobiDB-lite"/>
    </source>
</evidence>